<feature type="region of interest" description="Disordered" evidence="1">
    <location>
        <begin position="27"/>
        <end position="47"/>
    </location>
</feature>
<evidence type="ECO:0000313" key="2">
    <source>
        <dbReference type="EMBL" id="WVZ49769.1"/>
    </source>
</evidence>
<gene>
    <name evidence="2" type="ORF">U9M48_001098</name>
</gene>
<dbReference type="Proteomes" id="UP001341281">
    <property type="component" value="Chromosome 01"/>
</dbReference>
<feature type="compositionally biased region" description="Basic residues" evidence="1">
    <location>
        <begin position="27"/>
        <end position="36"/>
    </location>
</feature>
<organism evidence="2 3">
    <name type="scientific">Paspalum notatum var. saurae</name>
    <dbReference type="NCBI Taxonomy" id="547442"/>
    <lineage>
        <taxon>Eukaryota</taxon>
        <taxon>Viridiplantae</taxon>
        <taxon>Streptophyta</taxon>
        <taxon>Embryophyta</taxon>
        <taxon>Tracheophyta</taxon>
        <taxon>Spermatophyta</taxon>
        <taxon>Magnoliopsida</taxon>
        <taxon>Liliopsida</taxon>
        <taxon>Poales</taxon>
        <taxon>Poaceae</taxon>
        <taxon>PACMAD clade</taxon>
        <taxon>Panicoideae</taxon>
        <taxon>Andropogonodae</taxon>
        <taxon>Paspaleae</taxon>
        <taxon>Paspalinae</taxon>
        <taxon>Paspalum</taxon>
    </lineage>
</organism>
<evidence type="ECO:0000256" key="1">
    <source>
        <dbReference type="SAM" id="MobiDB-lite"/>
    </source>
</evidence>
<name>A0AAQ3PFI1_PASNO</name>
<accession>A0AAQ3PFI1</accession>
<dbReference type="EMBL" id="CP144745">
    <property type="protein sequence ID" value="WVZ49769.1"/>
    <property type="molecule type" value="Genomic_DNA"/>
</dbReference>
<keyword evidence="3" id="KW-1185">Reference proteome</keyword>
<evidence type="ECO:0000313" key="3">
    <source>
        <dbReference type="Proteomes" id="UP001341281"/>
    </source>
</evidence>
<protein>
    <submittedName>
        <fullName evidence="2">Uncharacterized protein</fullName>
    </submittedName>
</protein>
<sequence>MAPPSILSARDRILLDHLSLGFSHLRSRPAPARRHRSQEPSAAGPYARPCSVAGRLPHLNSRRCPPLHRPGCRGQLVSYAAPLYGWLTRLLGGVQGGVVPLVLERAAAADLCKAKEKTREAEQRRTRAGWLIGGAHLSGRI</sequence>
<proteinExistence type="predicted"/>
<reference evidence="2 3" key="1">
    <citation type="submission" date="2024-02" db="EMBL/GenBank/DDBJ databases">
        <title>High-quality chromosome-scale genome assembly of Pensacola bahiagrass (Paspalum notatum Flugge var. saurae).</title>
        <authorList>
            <person name="Vega J.M."/>
            <person name="Podio M."/>
            <person name="Orjuela J."/>
            <person name="Siena L.A."/>
            <person name="Pessino S.C."/>
            <person name="Combes M.C."/>
            <person name="Mariac C."/>
            <person name="Albertini E."/>
            <person name="Pupilli F."/>
            <person name="Ortiz J.P.A."/>
            <person name="Leblanc O."/>
        </authorList>
    </citation>
    <scope>NUCLEOTIDE SEQUENCE [LARGE SCALE GENOMIC DNA]</scope>
    <source>
        <strain evidence="2">R1</strain>
        <tissue evidence="2">Leaf</tissue>
    </source>
</reference>
<dbReference type="AlphaFoldDB" id="A0AAQ3PFI1"/>